<keyword evidence="1" id="KW-0732">Signal</keyword>
<dbReference type="Proteomes" id="UP000317374">
    <property type="component" value="Unassembled WGS sequence"/>
</dbReference>
<protein>
    <recommendedName>
        <fullName evidence="4">DUF1795 domain-containing protein</fullName>
    </recommendedName>
</protein>
<name>A0A564JGP5_9ENTR</name>
<reference evidence="2 3" key="1">
    <citation type="submission" date="2019-07" db="EMBL/GenBank/DDBJ databases">
        <authorList>
            <person name="Brisse S."/>
            <person name="Rodrigues C."/>
            <person name="Thorpe H."/>
        </authorList>
    </citation>
    <scope>NUCLEOTIDE SEQUENCE [LARGE SCALE GENOMIC DNA]</scope>
    <source>
        <strain evidence="2">SB6422</strain>
    </source>
</reference>
<gene>
    <name evidence="2" type="ORF">SB6422_05547</name>
</gene>
<dbReference type="AlphaFoldDB" id="A0A564JGP5"/>
<dbReference type="OrthoDB" id="6630100at2"/>
<sequence>MMRNSKLLSACFIAATLSVSGSVAQAETRAPTAIMKNAAETRILDDRVAVTLPPDFRKMPAAQIPGAYPTANPRPKEVWYADTSKGVVSLAFLFPFPGKLLKDEHVPRLAEMMKKQMANQKPTLTTKKINEHTVSRLGSVAADASGSGGQVYTITQLASFNNRLMMVTFNIPVPLKDDYLTTGEAILDSLVW</sequence>
<organism evidence="2 3">
    <name type="scientific">Klebsiella huaxiensis</name>
    <dbReference type="NCBI Taxonomy" id="2153354"/>
    <lineage>
        <taxon>Bacteria</taxon>
        <taxon>Pseudomonadati</taxon>
        <taxon>Pseudomonadota</taxon>
        <taxon>Gammaproteobacteria</taxon>
        <taxon>Enterobacterales</taxon>
        <taxon>Enterobacteriaceae</taxon>
        <taxon>Klebsiella/Raoultella group</taxon>
        <taxon>Klebsiella</taxon>
    </lineage>
</organism>
<proteinExistence type="predicted"/>
<evidence type="ECO:0008006" key="4">
    <source>
        <dbReference type="Google" id="ProtNLM"/>
    </source>
</evidence>
<evidence type="ECO:0000313" key="2">
    <source>
        <dbReference type="EMBL" id="VUS56920.1"/>
    </source>
</evidence>
<accession>A0A564JGP5</accession>
<dbReference type="EMBL" id="CABGGW010000016">
    <property type="protein sequence ID" value="VUS56920.1"/>
    <property type="molecule type" value="Genomic_DNA"/>
</dbReference>
<feature type="chain" id="PRO_5021905091" description="DUF1795 domain-containing protein" evidence="1">
    <location>
        <begin position="27"/>
        <end position="192"/>
    </location>
</feature>
<feature type="signal peptide" evidence="1">
    <location>
        <begin position="1"/>
        <end position="26"/>
    </location>
</feature>
<evidence type="ECO:0000313" key="3">
    <source>
        <dbReference type="Proteomes" id="UP000317374"/>
    </source>
</evidence>
<evidence type="ECO:0000256" key="1">
    <source>
        <dbReference type="SAM" id="SignalP"/>
    </source>
</evidence>